<evidence type="ECO:0000256" key="3">
    <source>
        <dbReference type="ARBA" id="ARBA00012784"/>
    </source>
</evidence>
<evidence type="ECO:0000256" key="1">
    <source>
        <dbReference type="ARBA" id="ARBA00001947"/>
    </source>
</evidence>
<gene>
    <name evidence="10" type="ORF">OG515_06140</name>
</gene>
<evidence type="ECO:0000313" key="10">
    <source>
        <dbReference type="EMBL" id="WUT81817.1"/>
    </source>
</evidence>
<dbReference type="SUPFAM" id="SSF51556">
    <property type="entry name" value="Metallo-dependent hydrolases"/>
    <property type="match status" value="1"/>
</dbReference>
<dbReference type="PROSITE" id="PS51318">
    <property type="entry name" value="TAT"/>
    <property type="match status" value="1"/>
</dbReference>
<feature type="chain" id="PRO_5046567311" description="adenosine deaminase" evidence="8">
    <location>
        <begin position="28"/>
        <end position="835"/>
    </location>
</feature>
<evidence type="ECO:0000256" key="5">
    <source>
        <dbReference type="ARBA" id="ARBA00022801"/>
    </source>
</evidence>
<dbReference type="PANTHER" id="PTHR11409">
    <property type="entry name" value="ADENOSINE DEAMINASE"/>
    <property type="match status" value="1"/>
</dbReference>
<dbReference type="Proteomes" id="UP001432060">
    <property type="component" value="Chromosome"/>
</dbReference>
<keyword evidence="4" id="KW-0479">Metal-binding</keyword>
<dbReference type="InterPro" id="IPR001365">
    <property type="entry name" value="A_deaminase_dom"/>
</dbReference>
<comment type="cofactor">
    <cofactor evidence="1">
        <name>Zn(2+)</name>
        <dbReference type="ChEBI" id="CHEBI:29105"/>
    </cofactor>
</comment>
<dbReference type="Gene3D" id="3.20.20.140">
    <property type="entry name" value="Metal-dependent hydrolases"/>
    <property type="match status" value="1"/>
</dbReference>
<evidence type="ECO:0000259" key="9">
    <source>
        <dbReference type="Pfam" id="PF00962"/>
    </source>
</evidence>
<dbReference type="InterPro" id="IPR006311">
    <property type="entry name" value="TAT_signal"/>
</dbReference>
<dbReference type="EC" id="3.5.4.4" evidence="3"/>
<name>A0ABZ1XG95_9ACTN</name>
<dbReference type="EMBL" id="CP109019">
    <property type="protein sequence ID" value="WUT81817.1"/>
    <property type="molecule type" value="Genomic_DNA"/>
</dbReference>
<evidence type="ECO:0000313" key="11">
    <source>
        <dbReference type="Proteomes" id="UP001432060"/>
    </source>
</evidence>
<sequence length="835" mass="90169">MEKRLRLRRSVLAGATALGLAVSVLPAAAEAIEPGRASVAGGAFPRDLPKGGDLHHHLGGAVRAESLIGYAARDRKCVDATTYAVTPGPQPCATGQRPAQDAVPPGPFRRAVVRAWSMRGFVLPADGDPQPGHDHFFATFGKFAEAEAGHDADMLAEVARDAARERTSYVETLVTEAAEPLQRLVDRVHPADPGPSGLAEFHQVLTRDRRFQEIVREAAAAYDQSFRDYRKLLGCDRAPAPEACSVVIRFDYQVGRAQAARHVFAQQILGFELARRRLGRVVGVNMVQPEDAPIALRDYTLHMKMIGFLKSRAPSVHVSLHAGELVDGLNGVSGRDLTFHIAQAVDVAHADRIGHGVDLLDERGHQGLAARMRGRHVLVEAPLISHAQILRVGGDRHPLHTYLDAGVPLALATDDPGVSRSSLTDVFRLGVTDQHLGIDELRTAARASLDHAFVEGANLWQEQDRYDTFAAPCRNDTPHPDRRPGAACRTFLAGSPKAALQWRLEADWRACERRWARTPVDAAPGTTSRTEERSAPGDDGWSDADVLGFWTAGRISAAGDPGRPDADGVPTGTPGPPAAVPGMPSAEHIPGISSVGVLFTSAGPDPTTGELRAHKCSASVVESGGRNLILTAGHCAGGRAVFVPQYRARSELADQPYGFYRVTDWFVDDQYVRNSKGAVSDLDYAFARVAAAPDGRSVQDAVGANRLVRTPGYRQDVTMLGYPRVGRNPADRPVRCSARSGRLSGFRQMRVACAGMWGGVSGGPWFSDVDWVAGTGEIIGNVGGYYGGGMDVPESDPRYHQITYSPVYGDRFFRLYTDARSGRRPHYGAYRQLRP</sequence>
<keyword evidence="11" id="KW-1185">Reference proteome</keyword>
<evidence type="ECO:0000256" key="8">
    <source>
        <dbReference type="SAM" id="SignalP"/>
    </source>
</evidence>
<keyword evidence="8" id="KW-0732">Signal</keyword>
<dbReference type="Gene3D" id="2.40.10.10">
    <property type="entry name" value="Trypsin-like serine proteases"/>
    <property type="match status" value="2"/>
</dbReference>
<dbReference type="InterPro" id="IPR032466">
    <property type="entry name" value="Metal_Hydrolase"/>
</dbReference>
<dbReference type="RefSeq" id="WP_329396429.1">
    <property type="nucleotide sequence ID" value="NZ_CP109019.1"/>
</dbReference>
<dbReference type="InterPro" id="IPR018114">
    <property type="entry name" value="TRYPSIN_HIS"/>
</dbReference>
<keyword evidence="5" id="KW-0378">Hydrolase</keyword>
<evidence type="ECO:0000256" key="7">
    <source>
        <dbReference type="SAM" id="MobiDB-lite"/>
    </source>
</evidence>
<proteinExistence type="inferred from homology"/>
<evidence type="ECO:0000256" key="6">
    <source>
        <dbReference type="ARBA" id="ARBA00022833"/>
    </source>
</evidence>
<dbReference type="InterPro" id="IPR009003">
    <property type="entry name" value="Peptidase_S1_PA"/>
</dbReference>
<feature type="region of interest" description="Disordered" evidence="7">
    <location>
        <begin position="519"/>
        <end position="586"/>
    </location>
</feature>
<dbReference type="Pfam" id="PF13365">
    <property type="entry name" value="Trypsin_2"/>
    <property type="match status" value="1"/>
</dbReference>
<dbReference type="SUPFAM" id="SSF50494">
    <property type="entry name" value="Trypsin-like serine proteases"/>
    <property type="match status" value="1"/>
</dbReference>
<feature type="domain" description="Adenosine deaminase" evidence="9">
    <location>
        <begin position="280"/>
        <end position="455"/>
    </location>
</feature>
<comment type="similarity">
    <text evidence="2">Belongs to the metallo-dependent hydrolases superfamily. Adenosine and AMP deaminases family.</text>
</comment>
<organism evidence="10 11">
    <name type="scientific">Streptomyces melanogenes</name>
    <dbReference type="NCBI Taxonomy" id="67326"/>
    <lineage>
        <taxon>Bacteria</taxon>
        <taxon>Bacillati</taxon>
        <taxon>Actinomycetota</taxon>
        <taxon>Actinomycetes</taxon>
        <taxon>Kitasatosporales</taxon>
        <taxon>Streptomycetaceae</taxon>
        <taxon>Streptomyces</taxon>
    </lineage>
</organism>
<protein>
    <recommendedName>
        <fullName evidence="3">adenosine deaminase</fullName>
        <ecNumber evidence="3">3.5.4.4</ecNumber>
    </recommendedName>
</protein>
<dbReference type="PROSITE" id="PS00134">
    <property type="entry name" value="TRYPSIN_HIS"/>
    <property type="match status" value="1"/>
</dbReference>
<evidence type="ECO:0000256" key="4">
    <source>
        <dbReference type="ARBA" id="ARBA00022723"/>
    </source>
</evidence>
<dbReference type="InterPro" id="IPR043504">
    <property type="entry name" value="Peptidase_S1_PA_chymotrypsin"/>
</dbReference>
<dbReference type="Pfam" id="PF00962">
    <property type="entry name" value="A_deaminase"/>
    <property type="match status" value="1"/>
</dbReference>
<reference evidence="10" key="1">
    <citation type="submission" date="2022-10" db="EMBL/GenBank/DDBJ databases">
        <title>The complete genomes of actinobacterial strains from the NBC collection.</title>
        <authorList>
            <person name="Joergensen T.S."/>
            <person name="Alvarez Arevalo M."/>
            <person name="Sterndorff E.B."/>
            <person name="Faurdal D."/>
            <person name="Vuksanovic O."/>
            <person name="Mourched A.-S."/>
            <person name="Charusanti P."/>
            <person name="Shaw S."/>
            <person name="Blin K."/>
            <person name="Weber T."/>
        </authorList>
    </citation>
    <scope>NUCLEOTIDE SEQUENCE</scope>
    <source>
        <strain evidence="10">NBC_00668</strain>
    </source>
</reference>
<accession>A0ABZ1XG95</accession>
<feature type="signal peptide" evidence="8">
    <location>
        <begin position="1"/>
        <end position="27"/>
    </location>
</feature>
<dbReference type="PANTHER" id="PTHR11409:SF43">
    <property type="entry name" value="ADENOSINE DEAMINASE"/>
    <property type="match status" value="1"/>
</dbReference>
<dbReference type="InterPro" id="IPR006330">
    <property type="entry name" value="Ado/ade_deaminase"/>
</dbReference>
<keyword evidence="6" id="KW-0862">Zinc</keyword>
<evidence type="ECO:0000256" key="2">
    <source>
        <dbReference type="ARBA" id="ARBA00006676"/>
    </source>
</evidence>